<dbReference type="GO" id="GO:0016787">
    <property type="term" value="F:hydrolase activity"/>
    <property type="evidence" value="ECO:0007669"/>
    <property type="project" value="UniProtKB-KW"/>
</dbReference>
<dbReference type="InterPro" id="IPR052159">
    <property type="entry name" value="Competence_DNA_uptake"/>
</dbReference>
<proteinExistence type="predicted"/>
<dbReference type="InterPro" id="IPR036866">
    <property type="entry name" value="RibonucZ/Hydroxyglut_hydro"/>
</dbReference>
<evidence type="ECO:0000313" key="2">
    <source>
        <dbReference type="EMBL" id="TYC51087.1"/>
    </source>
</evidence>
<dbReference type="AlphaFoldDB" id="A0A6C2CAP7"/>
<dbReference type="EMBL" id="SDGZ01000003">
    <property type="protein sequence ID" value="TYC51087.1"/>
    <property type="molecule type" value="Genomic_DNA"/>
</dbReference>
<comment type="caution">
    <text evidence="2">The sequence shown here is derived from an EMBL/GenBank/DDBJ whole genome shotgun (WGS) entry which is preliminary data.</text>
</comment>
<feature type="domain" description="Metallo-beta-lactamase" evidence="1">
    <location>
        <begin position="65"/>
        <end position="122"/>
    </location>
</feature>
<accession>A0A6C2CAP7</accession>
<evidence type="ECO:0000313" key="3">
    <source>
        <dbReference type="Proteomes" id="UP000371977"/>
    </source>
</evidence>
<name>A0A6C2CAP7_9LACO</name>
<keyword evidence="2" id="KW-0378">Hydrolase</keyword>
<evidence type="ECO:0000259" key="1">
    <source>
        <dbReference type="Pfam" id="PF00753"/>
    </source>
</evidence>
<dbReference type="SUPFAM" id="SSF56281">
    <property type="entry name" value="Metallo-hydrolase/oxidoreductase"/>
    <property type="match status" value="1"/>
</dbReference>
<dbReference type="PANTHER" id="PTHR30619:SF1">
    <property type="entry name" value="RECOMBINATION PROTEIN 2"/>
    <property type="match status" value="1"/>
</dbReference>
<keyword evidence="3" id="KW-1185">Reference proteome</keyword>
<dbReference type="Pfam" id="PF00753">
    <property type="entry name" value="Lactamase_B"/>
    <property type="match status" value="1"/>
</dbReference>
<dbReference type="OrthoDB" id="9761531at2"/>
<dbReference type="Proteomes" id="UP000371977">
    <property type="component" value="Unassembled WGS sequence"/>
</dbReference>
<gene>
    <name evidence="2" type="ORF">ESZ50_00705</name>
</gene>
<dbReference type="Gene3D" id="3.60.15.10">
    <property type="entry name" value="Ribonuclease Z/Hydroxyacylglutathione hydrolase-like"/>
    <property type="match status" value="1"/>
</dbReference>
<protein>
    <submittedName>
        <fullName evidence="2">MBL fold metallo-hydrolase</fullName>
    </submittedName>
</protein>
<dbReference type="PANTHER" id="PTHR30619">
    <property type="entry name" value="DNA INTERNALIZATION/COMPETENCE PROTEIN COMEC/REC2"/>
    <property type="match status" value="1"/>
</dbReference>
<reference evidence="2 3" key="1">
    <citation type="submission" date="2019-01" db="EMBL/GenBank/DDBJ databases">
        <title>Weissella sp. nov., a novel lactic acid bacterium isolated from animal feces.</title>
        <authorList>
            <person name="Wang L.-T."/>
        </authorList>
    </citation>
    <scope>NUCLEOTIDE SEQUENCE [LARGE SCALE GENOMIC DNA]</scope>
    <source>
        <strain evidence="2 3">8H-2</strain>
    </source>
</reference>
<dbReference type="InterPro" id="IPR001279">
    <property type="entry name" value="Metallo-B-lactamas"/>
</dbReference>
<sequence>MLYKLLKFKIGMVHNNMLKFEFHPVGQGLFYSGSISNDMDSAFKFVYDIGSIRKDRLDIEIEKYAEPLKNIHYVFLSHIDYDHVSGLIKLKSELADKGGRIENIVMPYARELDDLYIYLNKIFGESNIVLVTKNQDDDQETVEIFEEAQVTKIDAATLSEEVSKKATWEFHFYYVKGKYKEKFRTKRWPFDKFFEDPQNWNNDSIKLLRLYFHTWFKNNAAATNDSSLIMLHRPSNSVDQKETLLTGDSNWKKAANLEEYKKWIMNIKHVNRVDVFQLPHHGAYYNNPTYSNVLSFAKNVVVTYGTYNKFHHPDQEVEDYWEDHSDRLHEVTEKADTRYEYDI</sequence>
<organism evidence="2 3">
    <name type="scientific">Weissella muntiaci</name>
    <dbReference type="NCBI Taxonomy" id="2508881"/>
    <lineage>
        <taxon>Bacteria</taxon>
        <taxon>Bacillati</taxon>
        <taxon>Bacillota</taxon>
        <taxon>Bacilli</taxon>
        <taxon>Lactobacillales</taxon>
        <taxon>Lactobacillaceae</taxon>
        <taxon>Weissella</taxon>
    </lineage>
</organism>